<evidence type="ECO:0000313" key="2">
    <source>
        <dbReference type="Proteomes" id="UP000317593"/>
    </source>
</evidence>
<dbReference type="EMBL" id="FXTH01000006">
    <property type="protein sequence ID" value="SMO58521.1"/>
    <property type="molecule type" value="Genomic_DNA"/>
</dbReference>
<proteinExistence type="predicted"/>
<name>A0A521CIE5_9BACT</name>
<gene>
    <name evidence="1" type="ORF">SAMN06265218_10660</name>
</gene>
<dbReference type="AlphaFoldDB" id="A0A521CIE5"/>
<evidence type="ECO:0000313" key="1">
    <source>
        <dbReference type="EMBL" id="SMO58521.1"/>
    </source>
</evidence>
<dbReference type="Proteomes" id="UP000317593">
    <property type="component" value="Unassembled WGS sequence"/>
</dbReference>
<reference evidence="1 2" key="1">
    <citation type="submission" date="2017-05" db="EMBL/GenBank/DDBJ databases">
        <authorList>
            <person name="Varghese N."/>
            <person name="Submissions S."/>
        </authorList>
    </citation>
    <scope>NUCLEOTIDE SEQUENCE [LARGE SCALE GENOMIC DNA]</scope>
    <source>
        <strain evidence="1 2">DSM 21194</strain>
    </source>
</reference>
<keyword evidence="2" id="KW-1185">Reference proteome</keyword>
<organism evidence="1 2">
    <name type="scientific">Fodinibius sediminis</name>
    <dbReference type="NCBI Taxonomy" id="1214077"/>
    <lineage>
        <taxon>Bacteria</taxon>
        <taxon>Pseudomonadati</taxon>
        <taxon>Balneolota</taxon>
        <taxon>Balneolia</taxon>
        <taxon>Balneolales</taxon>
        <taxon>Balneolaceae</taxon>
        <taxon>Fodinibius</taxon>
    </lineage>
</organism>
<accession>A0A521CIE5</accession>
<protein>
    <submittedName>
        <fullName evidence="1">Uncharacterized protein</fullName>
    </submittedName>
</protein>
<sequence>MMGSQSGGMMAAPNESTITAKLLSMKRSEKFSDKWLLELDIQAIESVHGPTFARAGQRVKAFAFDVDMDTVGQLAAGMVITVKAEYLGDARDGQFQLKHVEVVKETDR</sequence>